<comment type="caution">
    <text evidence="2">The sequence shown here is derived from an EMBL/GenBank/DDBJ whole genome shotgun (WGS) entry which is preliminary data.</text>
</comment>
<keyword evidence="1" id="KW-1133">Transmembrane helix</keyword>
<evidence type="ECO:0000313" key="2">
    <source>
        <dbReference type="EMBL" id="HEB97346.1"/>
    </source>
</evidence>
<organism evidence="2">
    <name type="scientific">Sedimenticola thiotaurini</name>
    <dbReference type="NCBI Taxonomy" id="1543721"/>
    <lineage>
        <taxon>Bacteria</taxon>
        <taxon>Pseudomonadati</taxon>
        <taxon>Pseudomonadota</taxon>
        <taxon>Gammaproteobacteria</taxon>
        <taxon>Chromatiales</taxon>
        <taxon>Sedimenticolaceae</taxon>
        <taxon>Sedimenticola</taxon>
    </lineage>
</organism>
<dbReference type="AlphaFoldDB" id="A0A831RQF6"/>
<evidence type="ECO:0008006" key="3">
    <source>
        <dbReference type="Google" id="ProtNLM"/>
    </source>
</evidence>
<keyword evidence="1" id="KW-0812">Transmembrane</keyword>
<proteinExistence type="predicted"/>
<feature type="transmembrane region" description="Helical" evidence="1">
    <location>
        <begin position="72"/>
        <end position="92"/>
    </location>
</feature>
<evidence type="ECO:0000256" key="1">
    <source>
        <dbReference type="SAM" id="Phobius"/>
    </source>
</evidence>
<sequence length="261" mass="28603">MKPEIDWTTLNAYVDGELSPATMARVAARVAGDPELARQMAELRRLKSGLYASRPMVCPPIHLEPPRRRRPLLVAALATTALLVTLLAGTFLNRHEGTPDHLLQAMAAHQAWVAGSTGGASGDAGRLLKSSRTRLRLDAYIPDLTPAGLRYDGIRRLDGGGGRGLHVGYRGSHGCRVSLVVFPGSRRLTPELRGFDRDGGRIYGWRVRDNTFYLMAPRMDPGRLAQVARAVYRMTRAYTPLDPAMTLALNQARDRAQPCAV</sequence>
<protein>
    <recommendedName>
        <fullName evidence="3">Anti-sigma factor</fullName>
    </recommendedName>
</protein>
<dbReference type="EMBL" id="DRKP01000163">
    <property type="protein sequence ID" value="HEB97346.1"/>
    <property type="molecule type" value="Genomic_DNA"/>
</dbReference>
<reference evidence="2" key="1">
    <citation type="journal article" date="2020" name="mSystems">
        <title>Genome- and Community-Level Interaction Insights into Carbon Utilization and Element Cycling Functions of Hydrothermarchaeota in Hydrothermal Sediment.</title>
        <authorList>
            <person name="Zhou Z."/>
            <person name="Liu Y."/>
            <person name="Xu W."/>
            <person name="Pan J."/>
            <person name="Luo Z.H."/>
            <person name="Li M."/>
        </authorList>
    </citation>
    <scope>NUCLEOTIDE SEQUENCE [LARGE SCALE GENOMIC DNA]</scope>
    <source>
        <strain evidence="2">HyVt-443</strain>
    </source>
</reference>
<keyword evidence="1" id="KW-0472">Membrane</keyword>
<dbReference type="Proteomes" id="UP000886251">
    <property type="component" value="Unassembled WGS sequence"/>
</dbReference>
<accession>A0A831RQF6</accession>
<name>A0A831RQF6_9GAMM</name>
<gene>
    <name evidence="2" type="ORF">ENI96_13070</name>
</gene>